<proteinExistence type="predicted"/>
<feature type="region of interest" description="Disordered" evidence="1">
    <location>
        <begin position="369"/>
        <end position="392"/>
    </location>
</feature>
<gene>
    <name evidence="2" type="ORF">BDN71DRAFT_1434665</name>
</gene>
<evidence type="ECO:0000313" key="3">
    <source>
        <dbReference type="Proteomes" id="UP000807025"/>
    </source>
</evidence>
<dbReference type="AlphaFoldDB" id="A0A9P5ZN26"/>
<name>A0A9P5ZN26_PLEER</name>
<reference evidence="2" key="1">
    <citation type="submission" date="2020-11" db="EMBL/GenBank/DDBJ databases">
        <authorList>
            <consortium name="DOE Joint Genome Institute"/>
            <person name="Ahrendt S."/>
            <person name="Riley R."/>
            <person name="Andreopoulos W."/>
            <person name="Labutti K."/>
            <person name="Pangilinan J."/>
            <person name="Ruiz-Duenas F.J."/>
            <person name="Barrasa J.M."/>
            <person name="Sanchez-Garcia M."/>
            <person name="Camarero S."/>
            <person name="Miyauchi S."/>
            <person name="Serrano A."/>
            <person name="Linde D."/>
            <person name="Babiker R."/>
            <person name="Drula E."/>
            <person name="Ayuso-Fernandez I."/>
            <person name="Pacheco R."/>
            <person name="Padilla G."/>
            <person name="Ferreira P."/>
            <person name="Barriuso J."/>
            <person name="Kellner H."/>
            <person name="Castanera R."/>
            <person name="Alfaro M."/>
            <person name="Ramirez L."/>
            <person name="Pisabarro A.G."/>
            <person name="Kuo A."/>
            <person name="Tritt A."/>
            <person name="Lipzen A."/>
            <person name="He G."/>
            <person name="Yan M."/>
            <person name="Ng V."/>
            <person name="Cullen D."/>
            <person name="Martin F."/>
            <person name="Rosso M.-N."/>
            <person name="Henrissat B."/>
            <person name="Hibbett D."/>
            <person name="Martinez A.T."/>
            <person name="Grigoriev I.V."/>
        </authorList>
    </citation>
    <scope>NUCLEOTIDE SEQUENCE</scope>
    <source>
        <strain evidence="2">ATCC 90797</strain>
    </source>
</reference>
<evidence type="ECO:0000256" key="1">
    <source>
        <dbReference type="SAM" id="MobiDB-lite"/>
    </source>
</evidence>
<evidence type="ECO:0000313" key="2">
    <source>
        <dbReference type="EMBL" id="KAF9490511.1"/>
    </source>
</evidence>
<sequence>MKGVTFFRITVDHALKGYEGHIVGSRLVNPYIIDNPNGSDDQSTEDTEDAAILEFEVNKLNHITTRHLQEKYSSKLPIMEAIHLPPHLRRPKATGTVPDTQLPMAMTPCDGDSTWEGATHEYTSDLDITFAAHDRFTRHWLRNPVMMHKKFQILILDTLFDDSSYRTDNAVSGYMVVMEAVDRWAERVFVKMGEQRNLSTKKILLKKIIPDNLFLRQGERVIVIGADVVGNDQIIGMAGWVNESPYSLDEDVQFVALAEPPGFVFARLPLVSSLRTPSFCSPVVPVPPSPNTLHPSIDNNNNDTTRTSLVYLCCLCACAQLPEGYHQAACGTMFKATARCDIDFVGAKHVGVAFLPAHTYPPTIRKDRCESSRVQHEDTGLPSALSARERGRGGRNSNYPYMTYHNEYINLSYPLSTALNKWKKAPATRYIPIDVALIARRRSTFLNLSPPTLA</sequence>
<comment type="caution">
    <text evidence="2">The sequence shown here is derived from an EMBL/GenBank/DDBJ whole genome shotgun (WGS) entry which is preliminary data.</text>
</comment>
<accession>A0A9P5ZN26</accession>
<protein>
    <submittedName>
        <fullName evidence="2">Uncharacterized protein</fullName>
    </submittedName>
</protein>
<dbReference type="EMBL" id="MU154640">
    <property type="protein sequence ID" value="KAF9490511.1"/>
    <property type="molecule type" value="Genomic_DNA"/>
</dbReference>
<feature type="compositionally biased region" description="Basic and acidic residues" evidence="1">
    <location>
        <begin position="369"/>
        <end position="379"/>
    </location>
</feature>
<dbReference type="OrthoDB" id="3128859at2759"/>
<organism evidence="2 3">
    <name type="scientific">Pleurotus eryngii</name>
    <name type="common">Boletus of the steppes</name>
    <dbReference type="NCBI Taxonomy" id="5323"/>
    <lineage>
        <taxon>Eukaryota</taxon>
        <taxon>Fungi</taxon>
        <taxon>Dikarya</taxon>
        <taxon>Basidiomycota</taxon>
        <taxon>Agaricomycotina</taxon>
        <taxon>Agaricomycetes</taxon>
        <taxon>Agaricomycetidae</taxon>
        <taxon>Agaricales</taxon>
        <taxon>Pleurotineae</taxon>
        <taxon>Pleurotaceae</taxon>
        <taxon>Pleurotus</taxon>
    </lineage>
</organism>
<keyword evidence="3" id="KW-1185">Reference proteome</keyword>
<dbReference type="Proteomes" id="UP000807025">
    <property type="component" value="Unassembled WGS sequence"/>
</dbReference>